<dbReference type="KEGG" id="slf:JEQ17_29300"/>
<evidence type="ECO:0000313" key="4">
    <source>
        <dbReference type="Proteomes" id="UP000595636"/>
    </source>
</evidence>
<dbReference type="Proteomes" id="UP000595636">
    <property type="component" value="Chromosome"/>
</dbReference>
<organism evidence="3 4">
    <name type="scientific">Streptomyces liliifuscus</name>
    <dbReference type="NCBI Taxonomy" id="2797636"/>
    <lineage>
        <taxon>Bacteria</taxon>
        <taxon>Bacillati</taxon>
        <taxon>Actinomycetota</taxon>
        <taxon>Actinomycetes</taxon>
        <taxon>Kitasatosporales</taxon>
        <taxon>Streptomycetaceae</taxon>
        <taxon>Streptomyces</taxon>
    </lineage>
</organism>
<evidence type="ECO:0008006" key="5">
    <source>
        <dbReference type="Google" id="ProtNLM"/>
    </source>
</evidence>
<evidence type="ECO:0000256" key="2">
    <source>
        <dbReference type="SAM" id="SignalP"/>
    </source>
</evidence>
<sequence length="279" mass="29688">MVYRRRVRLCVGALATGLLLAGCSGGGDNGTAKPSDSKPTGSPQAAASGDTRSSPSPSPSAGATSLDFTPDPDRAPKTRAAALRLARTVAAAPADWGPGFVRRSPYESDPASWPVLDPDCVWQREPLPSTVLANVARNSELPAEDGKGPIHVTATVTVHRAVKDADWEMAGTLEEALRCPDQQLRQNERISGLHSTGAQYGLMGNFTSEDTLSEGGEYYSDELGGPRYYYWIQSRLAQVTVAVVGRGSEGRSEEEVDSALRQGAVQMLTRVETELEAAE</sequence>
<evidence type="ECO:0000256" key="1">
    <source>
        <dbReference type="SAM" id="MobiDB-lite"/>
    </source>
</evidence>
<dbReference type="AlphaFoldDB" id="A0A7T7I8Y6"/>
<feature type="region of interest" description="Disordered" evidence="1">
    <location>
        <begin position="27"/>
        <end position="75"/>
    </location>
</feature>
<feature type="chain" id="PRO_5039279896" description="Lipoprotein" evidence="2">
    <location>
        <begin position="22"/>
        <end position="279"/>
    </location>
</feature>
<gene>
    <name evidence="3" type="ORF">JEQ17_29300</name>
</gene>
<feature type="compositionally biased region" description="Polar residues" evidence="1">
    <location>
        <begin position="32"/>
        <end position="45"/>
    </location>
</feature>
<evidence type="ECO:0000313" key="3">
    <source>
        <dbReference type="EMBL" id="QQM43106.1"/>
    </source>
</evidence>
<keyword evidence="2" id="KW-0732">Signal</keyword>
<proteinExistence type="predicted"/>
<feature type="signal peptide" evidence="2">
    <location>
        <begin position="1"/>
        <end position="21"/>
    </location>
</feature>
<protein>
    <recommendedName>
        <fullName evidence="5">Lipoprotein</fullName>
    </recommendedName>
</protein>
<accession>A0A7T7I8Y6</accession>
<name>A0A7T7I8Y6_9ACTN</name>
<dbReference type="EMBL" id="CP066831">
    <property type="protein sequence ID" value="QQM43106.1"/>
    <property type="molecule type" value="Genomic_DNA"/>
</dbReference>
<keyword evidence="4" id="KW-1185">Reference proteome</keyword>
<dbReference type="PROSITE" id="PS51257">
    <property type="entry name" value="PROKAR_LIPOPROTEIN"/>
    <property type="match status" value="1"/>
</dbReference>
<reference evidence="3 4" key="1">
    <citation type="submission" date="2020-12" db="EMBL/GenBank/DDBJ databases">
        <title>A novel species.</title>
        <authorList>
            <person name="Li K."/>
        </authorList>
    </citation>
    <scope>NUCLEOTIDE SEQUENCE [LARGE SCALE GENOMIC DNA]</scope>
    <source>
        <strain evidence="3 4">ZYC-3</strain>
    </source>
</reference>